<dbReference type="Proteomes" id="UP001363151">
    <property type="component" value="Unassembled WGS sequence"/>
</dbReference>
<sequence>MAALLVCDGDDGVEFQRPEGRLSTTFLPRDNVTANFGVETERGAAAGEAWFKDHRGKKQQIKATGSTTVVRPWASPAIHRDLARAIDDYANTTKVTYFVNFGHWVSSIRSDVQFFDAAGPLRDDRRIFAYEALLKATSTAIARRLAPTQRAVFSSYVPGRHDSADEACSEDGLRWGAAARRGVGKRLDHDGVYFLDASCPLARVPESAYADGDITHGHLPGAPDLDSALLARLLACYPGRPG</sequence>
<dbReference type="EMBL" id="JBBJCI010000152">
    <property type="protein sequence ID" value="KAK7241899.1"/>
    <property type="molecule type" value="Genomic_DNA"/>
</dbReference>
<evidence type="ECO:0000313" key="1">
    <source>
        <dbReference type="EMBL" id="KAK7241899.1"/>
    </source>
</evidence>
<evidence type="ECO:0000313" key="2">
    <source>
        <dbReference type="Proteomes" id="UP001363151"/>
    </source>
</evidence>
<evidence type="ECO:0008006" key="3">
    <source>
        <dbReference type="Google" id="ProtNLM"/>
    </source>
</evidence>
<comment type="caution">
    <text evidence="1">The sequence shown here is derived from an EMBL/GenBank/DDBJ whole genome shotgun (WGS) entry which is preliminary data.</text>
</comment>
<accession>A0ABR1G0E8</accession>
<keyword evidence="2" id="KW-1185">Reference proteome</keyword>
<protein>
    <recommendedName>
        <fullName evidence="3">SGNH/GDSL hydrolase family protein</fullName>
    </recommendedName>
</protein>
<organism evidence="1 2">
    <name type="scientific">Aureococcus anophagefferens</name>
    <name type="common">Harmful bloom alga</name>
    <dbReference type="NCBI Taxonomy" id="44056"/>
    <lineage>
        <taxon>Eukaryota</taxon>
        <taxon>Sar</taxon>
        <taxon>Stramenopiles</taxon>
        <taxon>Ochrophyta</taxon>
        <taxon>Pelagophyceae</taxon>
        <taxon>Pelagomonadales</taxon>
        <taxon>Pelagomonadaceae</taxon>
        <taxon>Aureococcus</taxon>
    </lineage>
</organism>
<gene>
    <name evidence="1" type="ORF">SO694_00019414</name>
</gene>
<reference evidence="1 2" key="1">
    <citation type="submission" date="2024-03" db="EMBL/GenBank/DDBJ databases">
        <title>Aureococcus anophagefferens CCMP1851 and Kratosvirus quantuckense: Draft genome of a second virus-susceptible host strain in the model system.</title>
        <authorList>
            <person name="Chase E."/>
            <person name="Truchon A.R."/>
            <person name="Schepens W."/>
            <person name="Wilhelm S.W."/>
        </authorList>
    </citation>
    <scope>NUCLEOTIDE SEQUENCE [LARGE SCALE GENOMIC DNA]</scope>
    <source>
        <strain evidence="1 2">CCMP1851</strain>
    </source>
</reference>
<proteinExistence type="predicted"/>
<name>A0ABR1G0E8_AURAN</name>